<dbReference type="SUPFAM" id="SSF57196">
    <property type="entry name" value="EGF/Laminin"/>
    <property type="match status" value="1"/>
</dbReference>
<evidence type="ECO:0000256" key="6">
    <source>
        <dbReference type="PROSITE-ProRule" id="PRU00076"/>
    </source>
</evidence>
<comment type="subcellular location">
    <subcellularLocation>
        <location evidence="1">Secreted</location>
    </subcellularLocation>
</comment>
<evidence type="ECO:0000313" key="11">
    <source>
        <dbReference type="Proteomes" id="UP000694571"/>
    </source>
</evidence>
<keyword evidence="2" id="KW-0964">Secreted</keyword>
<sequence>MGRRRRLCLQPYFVWLGCVALWAQGTASQPQPPPPKPPRPQPPPQQVRPAAVGSEGGFAGPEYREEGVAAASRVRRRGQQDVLRGPNVCGSRFHSYCCPGWKTLPGGNQCIVPICRNSCGDGFCSRPNMCTCSSGQISPTCGSKSIQQCSVRCMNGGTCADDHCQCQKGYIGTYCGQPVCENGCQNGGRCIGPNRCACVYGFTGPQCERGKKREMRASHWRSLFYCKHM</sequence>
<dbReference type="PANTHER" id="PTHR47333">
    <property type="entry name" value="VON WILLEBRAND FACTOR C AND EGF DOMAIN-CONTAINING PROTEIN"/>
    <property type="match status" value="1"/>
</dbReference>
<feature type="chain" id="PRO_5034455319" description="EGF-like domain-containing protein" evidence="8">
    <location>
        <begin position="28"/>
        <end position="229"/>
    </location>
</feature>
<dbReference type="AlphaFoldDB" id="A0A8D1THJ9"/>
<dbReference type="PROSITE" id="PS00022">
    <property type="entry name" value="EGF_1"/>
    <property type="match status" value="1"/>
</dbReference>
<dbReference type="FunFam" id="2.10.25.10:FF:000103">
    <property type="entry name" value="Fibrillin 2"/>
    <property type="match status" value="1"/>
</dbReference>
<dbReference type="FunFam" id="2.10.25.10:FF:000097">
    <property type="entry name" value="Fibrillin 2"/>
    <property type="match status" value="1"/>
</dbReference>
<feature type="signal peptide" evidence="8">
    <location>
        <begin position="1"/>
        <end position="27"/>
    </location>
</feature>
<evidence type="ECO:0000256" key="1">
    <source>
        <dbReference type="ARBA" id="ARBA00004613"/>
    </source>
</evidence>
<dbReference type="PROSITE" id="PS51257">
    <property type="entry name" value="PROKAR_LIPOPROTEIN"/>
    <property type="match status" value="1"/>
</dbReference>
<feature type="disulfide bond" evidence="6">
    <location>
        <begin position="180"/>
        <end position="190"/>
    </location>
</feature>
<feature type="disulfide bond" evidence="6">
    <location>
        <begin position="198"/>
        <end position="207"/>
    </location>
</feature>
<evidence type="ECO:0000256" key="5">
    <source>
        <dbReference type="ARBA" id="ARBA00023180"/>
    </source>
</evidence>
<dbReference type="InterPro" id="IPR040872">
    <property type="entry name" value="Fibrillin_U_N"/>
</dbReference>
<dbReference type="InterPro" id="IPR000742">
    <property type="entry name" value="EGF"/>
</dbReference>
<organism evidence="10 11">
    <name type="scientific">Sus scrofa</name>
    <name type="common">Pig</name>
    <dbReference type="NCBI Taxonomy" id="9823"/>
    <lineage>
        <taxon>Eukaryota</taxon>
        <taxon>Metazoa</taxon>
        <taxon>Chordata</taxon>
        <taxon>Craniata</taxon>
        <taxon>Vertebrata</taxon>
        <taxon>Euteleostomi</taxon>
        <taxon>Mammalia</taxon>
        <taxon>Eutheria</taxon>
        <taxon>Laurasiatheria</taxon>
        <taxon>Artiodactyla</taxon>
        <taxon>Suina</taxon>
        <taxon>Suidae</taxon>
        <taxon>Sus</taxon>
    </lineage>
</organism>
<feature type="region of interest" description="Disordered" evidence="7">
    <location>
        <begin position="26"/>
        <end position="59"/>
    </location>
</feature>
<keyword evidence="5" id="KW-0325">Glycoprotein</keyword>
<dbReference type="InterPro" id="IPR049388">
    <property type="entry name" value="FBN_EGF_N"/>
</dbReference>
<evidence type="ECO:0000259" key="9">
    <source>
        <dbReference type="PROSITE" id="PS50026"/>
    </source>
</evidence>
<comment type="caution">
    <text evidence="6">Lacks conserved residue(s) required for the propagation of feature annotation.</text>
</comment>
<dbReference type="Gene3D" id="2.10.25.10">
    <property type="entry name" value="Laminin"/>
    <property type="match status" value="2"/>
</dbReference>
<proteinExistence type="predicted"/>
<protein>
    <recommendedName>
        <fullName evidence="9">EGF-like domain-containing protein</fullName>
    </recommendedName>
</protein>
<accession>A0A8D1THJ9</accession>
<reference evidence="10" key="1">
    <citation type="submission" date="2025-08" db="UniProtKB">
        <authorList>
            <consortium name="Ensembl"/>
        </authorList>
    </citation>
    <scope>IDENTIFICATION</scope>
</reference>
<keyword evidence="3 8" id="KW-0732">Signal</keyword>
<name>A0A8D1THJ9_PIG</name>
<dbReference type="SMART" id="SM00181">
    <property type="entry name" value="EGF"/>
    <property type="match status" value="2"/>
</dbReference>
<dbReference type="Pfam" id="PF21364">
    <property type="entry name" value="EGF_FBN_1st"/>
    <property type="match status" value="1"/>
</dbReference>
<evidence type="ECO:0000256" key="7">
    <source>
        <dbReference type="SAM" id="MobiDB-lite"/>
    </source>
</evidence>
<dbReference type="GO" id="GO:0005576">
    <property type="term" value="C:extracellular region"/>
    <property type="evidence" value="ECO:0007669"/>
    <property type="project" value="UniProtKB-SubCell"/>
</dbReference>
<keyword evidence="4 6" id="KW-1015">Disulfide bond</keyword>
<evidence type="ECO:0000256" key="4">
    <source>
        <dbReference type="ARBA" id="ARBA00023157"/>
    </source>
</evidence>
<evidence type="ECO:0000256" key="8">
    <source>
        <dbReference type="SAM" id="SignalP"/>
    </source>
</evidence>
<dbReference type="Pfam" id="PF18193">
    <property type="entry name" value="Fibrillin_U_N"/>
    <property type="match status" value="1"/>
</dbReference>
<feature type="domain" description="EGF-like" evidence="9">
    <location>
        <begin position="176"/>
        <end position="208"/>
    </location>
</feature>
<feature type="compositionally biased region" description="Pro residues" evidence="7">
    <location>
        <begin position="30"/>
        <end position="46"/>
    </location>
</feature>
<evidence type="ECO:0000313" key="10">
    <source>
        <dbReference type="Ensembl" id="ENSSSCP00050028387.1"/>
    </source>
</evidence>
<dbReference type="InterPro" id="IPR052080">
    <property type="entry name" value="vWF_C/EGF_Fibrillin"/>
</dbReference>
<dbReference type="PROSITE" id="PS01186">
    <property type="entry name" value="EGF_2"/>
    <property type="match status" value="1"/>
</dbReference>
<dbReference type="PANTHER" id="PTHR47333:SF3">
    <property type="entry name" value="FIBRILLIN 2"/>
    <property type="match status" value="1"/>
</dbReference>
<keyword evidence="6" id="KW-0245">EGF-like domain</keyword>
<evidence type="ECO:0000256" key="2">
    <source>
        <dbReference type="ARBA" id="ARBA00022525"/>
    </source>
</evidence>
<dbReference type="Ensembl" id="ENSSSCT00050065936.1">
    <property type="protein sequence ID" value="ENSSSCP00050028387.1"/>
    <property type="gene ID" value="ENSSSCG00050048407.1"/>
</dbReference>
<dbReference type="Proteomes" id="UP000694571">
    <property type="component" value="Unplaced"/>
</dbReference>
<dbReference type="PROSITE" id="PS50026">
    <property type="entry name" value="EGF_3"/>
    <property type="match status" value="1"/>
</dbReference>
<evidence type="ECO:0000256" key="3">
    <source>
        <dbReference type="ARBA" id="ARBA00022729"/>
    </source>
</evidence>